<dbReference type="EMBL" id="VWSF01000008">
    <property type="protein sequence ID" value="KAA5545755.1"/>
    <property type="molecule type" value="Genomic_DNA"/>
</dbReference>
<keyword evidence="3" id="KW-1185">Reference proteome</keyword>
<proteinExistence type="predicted"/>
<organism evidence="2 3">
    <name type="scientific">Adhaeribacter rhizoryzae</name>
    <dbReference type="NCBI Taxonomy" id="2607907"/>
    <lineage>
        <taxon>Bacteria</taxon>
        <taxon>Pseudomonadati</taxon>
        <taxon>Bacteroidota</taxon>
        <taxon>Cytophagia</taxon>
        <taxon>Cytophagales</taxon>
        <taxon>Hymenobacteraceae</taxon>
        <taxon>Adhaeribacter</taxon>
    </lineage>
</organism>
<dbReference type="Proteomes" id="UP000323426">
    <property type="component" value="Unassembled WGS sequence"/>
</dbReference>
<accession>A0A5M6DKA8</accession>
<evidence type="ECO:0000256" key="1">
    <source>
        <dbReference type="SAM" id="MobiDB-lite"/>
    </source>
</evidence>
<gene>
    <name evidence="2" type="ORF">F0145_12545</name>
</gene>
<comment type="caution">
    <text evidence="2">The sequence shown here is derived from an EMBL/GenBank/DDBJ whole genome shotgun (WGS) entry which is preliminary data.</text>
</comment>
<sequence length="104" mass="10875">MENQMNNSGQNQMGGTAGNTATGSLIDKATSMLGNVNLNNIPDSLKQYGTTAASKVKNMSTTQKVIGGALLAAGAWYLSSRSKSDYKTSNPAHASRRSTAYDPS</sequence>
<protein>
    <submittedName>
        <fullName evidence="2">Uncharacterized protein</fullName>
    </submittedName>
</protein>
<dbReference type="AlphaFoldDB" id="A0A5M6DKA8"/>
<feature type="region of interest" description="Disordered" evidence="1">
    <location>
        <begin position="81"/>
        <end position="104"/>
    </location>
</feature>
<name>A0A5M6DKA8_9BACT</name>
<dbReference type="RefSeq" id="WP_150088757.1">
    <property type="nucleotide sequence ID" value="NZ_VWSF01000008.1"/>
</dbReference>
<evidence type="ECO:0000313" key="2">
    <source>
        <dbReference type="EMBL" id="KAA5545755.1"/>
    </source>
</evidence>
<feature type="region of interest" description="Disordered" evidence="1">
    <location>
        <begin position="1"/>
        <end position="22"/>
    </location>
</feature>
<feature type="compositionally biased region" description="Low complexity" evidence="1">
    <location>
        <begin position="1"/>
        <end position="14"/>
    </location>
</feature>
<reference evidence="2 3" key="1">
    <citation type="submission" date="2019-09" db="EMBL/GenBank/DDBJ databases">
        <title>Genome sequence and assembly of Adhaeribacter sp.</title>
        <authorList>
            <person name="Chhetri G."/>
        </authorList>
    </citation>
    <scope>NUCLEOTIDE SEQUENCE [LARGE SCALE GENOMIC DNA]</scope>
    <source>
        <strain evidence="2 3">DK36</strain>
    </source>
</reference>
<evidence type="ECO:0000313" key="3">
    <source>
        <dbReference type="Proteomes" id="UP000323426"/>
    </source>
</evidence>